<evidence type="ECO:0000313" key="2">
    <source>
        <dbReference type="Proteomes" id="UP001177003"/>
    </source>
</evidence>
<dbReference type="AlphaFoldDB" id="A0AA35ZKF0"/>
<reference evidence="1" key="1">
    <citation type="submission" date="2023-04" db="EMBL/GenBank/DDBJ databases">
        <authorList>
            <person name="Vijverberg K."/>
            <person name="Xiong W."/>
            <person name="Schranz E."/>
        </authorList>
    </citation>
    <scope>NUCLEOTIDE SEQUENCE</scope>
</reference>
<gene>
    <name evidence="1" type="ORF">LSALG_LOCUS32817</name>
</gene>
<dbReference type="Gene3D" id="1.25.40.10">
    <property type="entry name" value="Tetratricopeptide repeat domain"/>
    <property type="match status" value="1"/>
</dbReference>
<dbReference type="EMBL" id="OX465083">
    <property type="protein sequence ID" value="CAI9293808.1"/>
    <property type="molecule type" value="Genomic_DNA"/>
</dbReference>
<evidence type="ECO:0000313" key="1">
    <source>
        <dbReference type="EMBL" id="CAI9293808.1"/>
    </source>
</evidence>
<dbReference type="Proteomes" id="UP001177003">
    <property type="component" value="Chromosome 7"/>
</dbReference>
<keyword evidence="2" id="KW-1185">Reference proteome</keyword>
<dbReference type="InterPro" id="IPR011990">
    <property type="entry name" value="TPR-like_helical_dom_sf"/>
</dbReference>
<sequence length="152" mass="17206">MGGVMFQAISCCKIWVERIYDAIRGSIVKRDIYLDFQLKKTLTCYVISYCSYMNSGCGIAFSKFRRDASITRLNSAVTSRSNTANSKIGSEIDALDVFLQLPHKQYNTGWVLFQVGKAHFELVDYLEAERAFSNARLVSPYSLDITSRRICG</sequence>
<organism evidence="1 2">
    <name type="scientific">Lactuca saligna</name>
    <name type="common">Willowleaf lettuce</name>
    <dbReference type="NCBI Taxonomy" id="75948"/>
    <lineage>
        <taxon>Eukaryota</taxon>
        <taxon>Viridiplantae</taxon>
        <taxon>Streptophyta</taxon>
        <taxon>Embryophyta</taxon>
        <taxon>Tracheophyta</taxon>
        <taxon>Spermatophyta</taxon>
        <taxon>Magnoliopsida</taxon>
        <taxon>eudicotyledons</taxon>
        <taxon>Gunneridae</taxon>
        <taxon>Pentapetalae</taxon>
        <taxon>asterids</taxon>
        <taxon>campanulids</taxon>
        <taxon>Asterales</taxon>
        <taxon>Asteraceae</taxon>
        <taxon>Cichorioideae</taxon>
        <taxon>Cichorieae</taxon>
        <taxon>Lactucinae</taxon>
        <taxon>Lactuca</taxon>
    </lineage>
</organism>
<proteinExistence type="predicted"/>
<accession>A0AA35ZKF0</accession>
<protein>
    <submittedName>
        <fullName evidence="1">Uncharacterized protein</fullName>
    </submittedName>
</protein>
<name>A0AA35ZKF0_LACSI</name>